<comment type="caution">
    <text evidence="2">The sequence shown here is derived from an EMBL/GenBank/DDBJ whole genome shotgun (WGS) entry which is preliminary data.</text>
</comment>
<dbReference type="InterPro" id="IPR000462">
    <property type="entry name" value="CDP-OH_P_trans"/>
</dbReference>
<keyword evidence="1" id="KW-0472">Membrane</keyword>
<evidence type="ECO:0000313" key="2">
    <source>
        <dbReference type="EMBL" id="MBL1410564.1"/>
    </source>
</evidence>
<feature type="transmembrane region" description="Helical" evidence="1">
    <location>
        <begin position="189"/>
        <end position="211"/>
    </location>
</feature>
<dbReference type="InterPro" id="IPR043130">
    <property type="entry name" value="CDP-OH_PTrfase_TM_dom"/>
</dbReference>
<keyword evidence="1" id="KW-0812">Transmembrane</keyword>
<dbReference type="RefSeq" id="WP_202104259.1">
    <property type="nucleotide sequence ID" value="NZ_JAERTY010000010.1"/>
</dbReference>
<feature type="transmembrane region" description="Helical" evidence="1">
    <location>
        <begin position="161"/>
        <end position="183"/>
    </location>
</feature>
<evidence type="ECO:0000313" key="3">
    <source>
        <dbReference type="Proteomes" id="UP000625283"/>
    </source>
</evidence>
<dbReference type="Pfam" id="PF01066">
    <property type="entry name" value="CDP-OH_P_transf"/>
    <property type="match status" value="1"/>
</dbReference>
<name>A0ABS1R7M4_9SPHI</name>
<gene>
    <name evidence="2" type="ORF">JKG61_17535</name>
</gene>
<keyword evidence="1" id="KW-1133">Transmembrane helix</keyword>
<feature type="transmembrane region" description="Helical" evidence="1">
    <location>
        <begin position="129"/>
        <end position="149"/>
    </location>
</feature>
<organism evidence="2 3">
    <name type="scientific">Sphingobacterium faecale</name>
    <dbReference type="NCBI Taxonomy" id="2803775"/>
    <lineage>
        <taxon>Bacteria</taxon>
        <taxon>Pseudomonadati</taxon>
        <taxon>Bacteroidota</taxon>
        <taxon>Sphingobacteriia</taxon>
        <taxon>Sphingobacteriales</taxon>
        <taxon>Sphingobacteriaceae</taxon>
        <taxon>Sphingobacterium</taxon>
    </lineage>
</organism>
<keyword evidence="3" id="KW-1185">Reference proteome</keyword>
<dbReference type="Proteomes" id="UP000625283">
    <property type="component" value="Unassembled WGS sequence"/>
</dbReference>
<protein>
    <submittedName>
        <fullName evidence="2">CDP-alcohol phosphatidyltransferase family protein</fullName>
    </submittedName>
</protein>
<sequence length="237" mass="26971">MSEQKINKKLFQDRKRTNILSNPEQRFISYLVPRIPDWITSDGLTAIGFLGSLIILGSFLLAEYVDRDLLLLAIPGFFIQWFGDSLDGRIAYYRNKSRKWYGFALDIVMDWVSTVFIGLGYVLYTVGDFKYLGFTLVALYGWAMIISQLRYRITDKYTIDAGLLGPTEIRVIICLVLLFEVIFKGSIDYSVLGICVILFFINVGDTLKLLAVGDAKDKEEKLAKQKAEQDTVDDIQA</sequence>
<feature type="transmembrane region" description="Helical" evidence="1">
    <location>
        <begin position="44"/>
        <end position="63"/>
    </location>
</feature>
<dbReference type="Gene3D" id="1.20.120.1760">
    <property type="match status" value="1"/>
</dbReference>
<reference evidence="2 3" key="1">
    <citation type="submission" date="2021-01" db="EMBL/GenBank/DDBJ databases">
        <title>C459-1 draft genome sequence.</title>
        <authorList>
            <person name="Zhang X.-F."/>
        </authorList>
    </citation>
    <scope>NUCLEOTIDE SEQUENCE [LARGE SCALE GENOMIC DNA]</scope>
    <source>
        <strain evidence="3">C459-1</strain>
    </source>
</reference>
<proteinExistence type="predicted"/>
<dbReference type="EMBL" id="JAERTY010000010">
    <property type="protein sequence ID" value="MBL1410564.1"/>
    <property type="molecule type" value="Genomic_DNA"/>
</dbReference>
<accession>A0ABS1R7M4</accession>
<evidence type="ECO:0000256" key="1">
    <source>
        <dbReference type="SAM" id="Phobius"/>
    </source>
</evidence>
<feature type="transmembrane region" description="Helical" evidence="1">
    <location>
        <begin position="100"/>
        <end position="123"/>
    </location>
</feature>